<protein>
    <submittedName>
        <fullName evidence="1">Uncharacterized protein</fullName>
    </submittedName>
</protein>
<reference evidence="1" key="1">
    <citation type="submission" date="2020-12" db="EMBL/GenBank/DDBJ databases">
        <title>WGS assembly of Carya illinoinensis cv. Pawnee.</title>
        <authorList>
            <person name="Platts A."/>
            <person name="Shu S."/>
            <person name="Wright S."/>
            <person name="Barry K."/>
            <person name="Edger P."/>
            <person name="Pires J.C."/>
            <person name="Schmutz J."/>
        </authorList>
    </citation>
    <scope>NUCLEOTIDE SEQUENCE</scope>
    <source>
        <tissue evidence="1">Leaf</tissue>
    </source>
</reference>
<keyword evidence="2" id="KW-1185">Reference proteome</keyword>
<dbReference type="AlphaFoldDB" id="A0A8T1QXP1"/>
<gene>
    <name evidence="1" type="ORF">CIPAW_04G180800</name>
</gene>
<dbReference type="Proteomes" id="UP000811609">
    <property type="component" value="Chromosome 4"/>
</dbReference>
<name>A0A8T1QXP1_CARIL</name>
<evidence type="ECO:0000313" key="1">
    <source>
        <dbReference type="EMBL" id="KAG6658711.1"/>
    </source>
</evidence>
<proteinExistence type="predicted"/>
<sequence>MALRRAVDRSSKPSHIIPTQGWISFALCSTNSNTWILLFLLGCTEFSGRTLFQVSSSLSVKLIWDTFSRSDLGHCLYSPIAPSIRRAEETTGLLSQATGAIKKFSKSWRLHGGFL</sequence>
<accession>A0A8T1QXP1</accession>
<organism evidence="1 2">
    <name type="scientific">Carya illinoinensis</name>
    <name type="common">Pecan</name>
    <dbReference type="NCBI Taxonomy" id="32201"/>
    <lineage>
        <taxon>Eukaryota</taxon>
        <taxon>Viridiplantae</taxon>
        <taxon>Streptophyta</taxon>
        <taxon>Embryophyta</taxon>
        <taxon>Tracheophyta</taxon>
        <taxon>Spermatophyta</taxon>
        <taxon>Magnoliopsida</taxon>
        <taxon>eudicotyledons</taxon>
        <taxon>Gunneridae</taxon>
        <taxon>Pentapetalae</taxon>
        <taxon>rosids</taxon>
        <taxon>fabids</taxon>
        <taxon>Fagales</taxon>
        <taxon>Juglandaceae</taxon>
        <taxon>Carya</taxon>
    </lineage>
</organism>
<comment type="caution">
    <text evidence="1">The sequence shown here is derived from an EMBL/GenBank/DDBJ whole genome shotgun (WGS) entry which is preliminary data.</text>
</comment>
<dbReference type="EMBL" id="CM031812">
    <property type="protein sequence ID" value="KAG6658711.1"/>
    <property type="molecule type" value="Genomic_DNA"/>
</dbReference>
<evidence type="ECO:0000313" key="2">
    <source>
        <dbReference type="Proteomes" id="UP000811609"/>
    </source>
</evidence>